<dbReference type="EMBL" id="RKLU01000004">
    <property type="protein sequence ID" value="TQQ79986.1"/>
    <property type="molecule type" value="Genomic_DNA"/>
</dbReference>
<evidence type="ECO:0000256" key="5">
    <source>
        <dbReference type="ARBA" id="ARBA00022884"/>
    </source>
</evidence>
<dbReference type="AlphaFoldDB" id="A0A8J8TC22"/>
<keyword evidence="3" id="KW-0255">Endonuclease</keyword>
<dbReference type="InterPro" id="IPR012933">
    <property type="entry name" value="HicA_mRNA_interferase"/>
</dbReference>
<protein>
    <submittedName>
        <fullName evidence="7">Type II toxin-antitoxin system HicA family toxin</fullName>
    </submittedName>
</protein>
<dbReference type="GO" id="GO:0016787">
    <property type="term" value="F:hydrolase activity"/>
    <property type="evidence" value="ECO:0007669"/>
    <property type="project" value="UniProtKB-KW"/>
</dbReference>
<evidence type="ECO:0000313" key="8">
    <source>
        <dbReference type="Proteomes" id="UP000705823"/>
    </source>
</evidence>
<sequence length="81" mass="9115">MTRRQFSGETVAAVLIDNGYYPVDRTGSHLQLRYEHPETGELRTVTVPMHDELATGTLRNIADQCGALDFDAFCAWIDRNS</sequence>
<dbReference type="Proteomes" id="UP000705823">
    <property type="component" value="Unassembled WGS sequence"/>
</dbReference>
<dbReference type="GO" id="GO:0003729">
    <property type="term" value="F:mRNA binding"/>
    <property type="evidence" value="ECO:0007669"/>
    <property type="project" value="InterPro"/>
</dbReference>
<organism evidence="7 8">
    <name type="scientific">Halonotius terrestris</name>
    <dbReference type="NCBI Taxonomy" id="2487750"/>
    <lineage>
        <taxon>Archaea</taxon>
        <taxon>Methanobacteriati</taxon>
        <taxon>Methanobacteriota</taxon>
        <taxon>Stenosarchaea group</taxon>
        <taxon>Halobacteria</taxon>
        <taxon>Halobacteriales</taxon>
        <taxon>Haloferacaceae</taxon>
        <taxon>Halonotius</taxon>
    </lineage>
</organism>
<keyword evidence="1" id="KW-1277">Toxin-antitoxin system</keyword>
<dbReference type="InterPro" id="IPR038570">
    <property type="entry name" value="HicA_sf"/>
</dbReference>
<dbReference type="OrthoDB" id="7619at2157"/>
<accession>A0A8J8TC22</accession>
<proteinExistence type="predicted"/>
<evidence type="ECO:0000256" key="1">
    <source>
        <dbReference type="ARBA" id="ARBA00022649"/>
    </source>
</evidence>
<evidence type="ECO:0000256" key="6">
    <source>
        <dbReference type="ARBA" id="ARBA00023016"/>
    </source>
</evidence>
<keyword evidence="5" id="KW-0694">RNA-binding</keyword>
<keyword evidence="4" id="KW-0378">Hydrolase</keyword>
<evidence type="ECO:0000256" key="4">
    <source>
        <dbReference type="ARBA" id="ARBA00022801"/>
    </source>
</evidence>
<gene>
    <name evidence="7" type="ORF">EGH24_10955</name>
</gene>
<dbReference type="GO" id="GO:0004519">
    <property type="term" value="F:endonuclease activity"/>
    <property type="evidence" value="ECO:0007669"/>
    <property type="project" value="UniProtKB-KW"/>
</dbReference>
<dbReference type="SUPFAM" id="SSF54786">
    <property type="entry name" value="YcfA/nrd intein domain"/>
    <property type="match status" value="1"/>
</dbReference>
<keyword evidence="6" id="KW-0346">Stress response</keyword>
<keyword evidence="8" id="KW-1185">Reference proteome</keyword>
<comment type="caution">
    <text evidence="7">The sequence shown here is derived from an EMBL/GenBank/DDBJ whole genome shotgun (WGS) entry which is preliminary data.</text>
</comment>
<evidence type="ECO:0000313" key="7">
    <source>
        <dbReference type="EMBL" id="TQQ79986.1"/>
    </source>
</evidence>
<dbReference type="Pfam" id="PF07927">
    <property type="entry name" value="HicA_toxin"/>
    <property type="match status" value="1"/>
</dbReference>
<evidence type="ECO:0000256" key="3">
    <source>
        <dbReference type="ARBA" id="ARBA00022759"/>
    </source>
</evidence>
<keyword evidence="2" id="KW-0540">Nuclease</keyword>
<dbReference type="RefSeq" id="WP_142980177.1">
    <property type="nucleotide sequence ID" value="NZ_RKLU01000004.1"/>
</dbReference>
<dbReference type="Gene3D" id="3.30.920.30">
    <property type="entry name" value="Hypothetical protein"/>
    <property type="match status" value="1"/>
</dbReference>
<name>A0A8J8TC22_9EURY</name>
<reference evidence="7" key="1">
    <citation type="submission" date="2019-02" db="EMBL/GenBank/DDBJ databases">
        <title>Halonotius sp. a new haloarchaeum isolated from saline soil.</title>
        <authorList>
            <person name="Duran-Viseras A."/>
            <person name="Sanchez-Porro C."/>
            <person name="Ventosa A."/>
        </authorList>
    </citation>
    <scope>NUCLEOTIDE SEQUENCE</scope>
    <source>
        <strain evidence="7">F15B</strain>
    </source>
</reference>
<evidence type="ECO:0000256" key="2">
    <source>
        <dbReference type="ARBA" id="ARBA00022722"/>
    </source>
</evidence>